<evidence type="ECO:0000313" key="2">
    <source>
        <dbReference type="Proteomes" id="UP001458946"/>
    </source>
</evidence>
<dbReference type="Proteomes" id="UP001458946">
    <property type="component" value="Unassembled WGS sequence"/>
</dbReference>
<organism evidence="1 2">
    <name type="scientific">Deinococcus xinjiangensis</name>
    <dbReference type="NCBI Taxonomy" id="457454"/>
    <lineage>
        <taxon>Bacteria</taxon>
        <taxon>Thermotogati</taxon>
        <taxon>Deinococcota</taxon>
        <taxon>Deinococci</taxon>
        <taxon>Deinococcales</taxon>
        <taxon>Deinococcaceae</taxon>
        <taxon>Deinococcus</taxon>
    </lineage>
</organism>
<dbReference type="RefSeq" id="WP_353541109.1">
    <property type="nucleotide sequence ID" value="NZ_BAABRN010000006.1"/>
</dbReference>
<protein>
    <submittedName>
        <fullName evidence="1">Uncharacterized protein</fullName>
    </submittedName>
</protein>
<dbReference type="EMBL" id="BAABRN010000006">
    <property type="protein sequence ID" value="GAA5501135.1"/>
    <property type="molecule type" value="Genomic_DNA"/>
</dbReference>
<proteinExistence type="predicted"/>
<sequence>MNTFLQHILPWRFYRFLWLKQTNHYIDRALEKSNASKATNPAQPTIGYLMWMAELAGKANTAAEFHVALTKTPLDYAPEFEASRRKIDQRLRDDGYRYWNYLPGQEEKG</sequence>
<name>A0ABP9V774_9DEIO</name>
<keyword evidence="2" id="KW-1185">Reference proteome</keyword>
<accession>A0ABP9V774</accession>
<evidence type="ECO:0000313" key="1">
    <source>
        <dbReference type="EMBL" id="GAA5501135.1"/>
    </source>
</evidence>
<comment type="caution">
    <text evidence="1">The sequence shown here is derived from an EMBL/GenBank/DDBJ whole genome shotgun (WGS) entry which is preliminary data.</text>
</comment>
<gene>
    <name evidence="1" type="ORF">Dxin01_00866</name>
</gene>
<reference evidence="1 2" key="1">
    <citation type="submission" date="2024-02" db="EMBL/GenBank/DDBJ databases">
        <title>Deinococcus xinjiangensis NBRC 107630.</title>
        <authorList>
            <person name="Ichikawa N."/>
            <person name="Katano-Makiyama Y."/>
            <person name="Hidaka K."/>
        </authorList>
    </citation>
    <scope>NUCLEOTIDE SEQUENCE [LARGE SCALE GENOMIC DNA]</scope>
    <source>
        <strain evidence="1 2">NBRC 107630</strain>
    </source>
</reference>